<dbReference type="EMBL" id="CM042882">
    <property type="protein sequence ID" value="KAI4379689.1"/>
    <property type="molecule type" value="Genomic_DNA"/>
</dbReference>
<protein>
    <submittedName>
        <fullName evidence="1">Uncharacterized protein</fullName>
    </submittedName>
</protein>
<proteinExistence type="predicted"/>
<organism evidence="1 2">
    <name type="scientific">Melastoma candidum</name>
    <dbReference type="NCBI Taxonomy" id="119954"/>
    <lineage>
        <taxon>Eukaryota</taxon>
        <taxon>Viridiplantae</taxon>
        <taxon>Streptophyta</taxon>
        <taxon>Embryophyta</taxon>
        <taxon>Tracheophyta</taxon>
        <taxon>Spermatophyta</taxon>
        <taxon>Magnoliopsida</taxon>
        <taxon>eudicotyledons</taxon>
        <taxon>Gunneridae</taxon>
        <taxon>Pentapetalae</taxon>
        <taxon>rosids</taxon>
        <taxon>malvids</taxon>
        <taxon>Myrtales</taxon>
        <taxon>Melastomataceae</taxon>
        <taxon>Melastomatoideae</taxon>
        <taxon>Melastomateae</taxon>
        <taxon>Melastoma</taxon>
    </lineage>
</organism>
<keyword evidence="2" id="KW-1185">Reference proteome</keyword>
<name>A0ACB9RLE3_9MYRT</name>
<dbReference type="Proteomes" id="UP001057402">
    <property type="component" value="Chromosome 3"/>
</dbReference>
<evidence type="ECO:0000313" key="2">
    <source>
        <dbReference type="Proteomes" id="UP001057402"/>
    </source>
</evidence>
<comment type="caution">
    <text evidence="1">The sequence shown here is derived from an EMBL/GenBank/DDBJ whole genome shotgun (WGS) entry which is preliminary data.</text>
</comment>
<evidence type="ECO:0000313" key="1">
    <source>
        <dbReference type="EMBL" id="KAI4379689.1"/>
    </source>
</evidence>
<reference evidence="2" key="1">
    <citation type="journal article" date="2023" name="Front. Plant Sci.">
        <title>Chromosomal-level genome assembly of Melastoma candidum provides insights into trichome evolution.</title>
        <authorList>
            <person name="Zhong Y."/>
            <person name="Wu W."/>
            <person name="Sun C."/>
            <person name="Zou P."/>
            <person name="Liu Y."/>
            <person name="Dai S."/>
            <person name="Zhou R."/>
        </authorList>
    </citation>
    <scope>NUCLEOTIDE SEQUENCE [LARGE SCALE GENOMIC DNA]</scope>
</reference>
<gene>
    <name evidence="1" type="ORF">MLD38_005953</name>
</gene>
<accession>A0ACB9RLE3</accession>
<sequence>MVYRDANLDGDVQADIGSSIAFASSSDEPVGMPMDPDLLMATSILDFGKELSDELPSAALLTDSNHRDARPISSSMILHAFGIPDADFTTMDFPISDITFLNRGPWLAPPPQFQPVRSFTKVY</sequence>